<dbReference type="SMART" id="SM00165">
    <property type="entry name" value="UBA"/>
    <property type="match status" value="1"/>
</dbReference>
<dbReference type="SUPFAM" id="SSF46934">
    <property type="entry name" value="UBA-like"/>
    <property type="match status" value="1"/>
</dbReference>
<dbReference type="InterPro" id="IPR036869">
    <property type="entry name" value="J_dom_sf"/>
</dbReference>
<dbReference type="GO" id="GO:0030276">
    <property type="term" value="F:clathrin binding"/>
    <property type="evidence" value="ECO:0007669"/>
    <property type="project" value="TreeGrafter"/>
</dbReference>
<feature type="compositionally biased region" description="Polar residues" evidence="2">
    <location>
        <begin position="135"/>
        <end position="162"/>
    </location>
</feature>
<dbReference type="InterPro" id="IPR019734">
    <property type="entry name" value="TPR_rpt"/>
</dbReference>
<feature type="compositionally biased region" description="Polar residues" evidence="2">
    <location>
        <begin position="174"/>
        <end position="184"/>
    </location>
</feature>
<dbReference type="Pfam" id="PF22562">
    <property type="entry name" value="UBA_7"/>
    <property type="match status" value="1"/>
</dbReference>
<dbReference type="GO" id="GO:0005737">
    <property type="term" value="C:cytoplasm"/>
    <property type="evidence" value="ECO:0007669"/>
    <property type="project" value="TreeGrafter"/>
</dbReference>
<keyword evidence="5" id="KW-1185">Reference proteome</keyword>
<dbReference type="GO" id="GO:0072318">
    <property type="term" value="P:clathrin coat disassembly"/>
    <property type="evidence" value="ECO:0007669"/>
    <property type="project" value="TreeGrafter"/>
</dbReference>
<feature type="compositionally biased region" description="Low complexity" evidence="2">
    <location>
        <begin position="604"/>
        <end position="619"/>
    </location>
</feature>
<dbReference type="GO" id="GO:0072583">
    <property type="term" value="P:clathrin-dependent endocytosis"/>
    <property type="evidence" value="ECO:0007669"/>
    <property type="project" value="TreeGrafter"/>
</dbReference>
<feature type="compositionally biased region" description="Basic and acidic residues" evidence="2">
    <location>
        <begin position="552"/>
        <end position="565"/>
    </location>
</feature>
<evidence type="ECO:0000256" key="2">
    <source>
        <dbReference type="SAM" id="MobiDB-lite"/>
    </source>
</evidence>
<feature type="region of interest" description="Disordered" evidence="2">
    <location>
        <begin position="336"/>
        <end position="409"/>
    </location>
</feature>
<evidence type="ECO:0000259" key="3">
    <source>
        <dbReference type="PROSITE" id="PS50030"/>
    </source>
</evidence>
<dbReference type="Proteomes" id="UP000308768">
    <property type="component" value="Unassembled WGS sequence"/>
</dbReference>
<feature type="region of interest" description="Disordered" evidence="2">
    <location>
        <begin position="1"/>
        <end position="234"/>
    </location>
</feature>
<name>A0A4U0XXJ1_9PEZI</name>
<dbReference type="Gene3D" id="1.10.8.10">
    <property type="entry name" value="DNA helicase RuvA subunit, C-terminal domain"/>
    <property type="match status" value="1"/>
</dbReference>
<sequence length="971" mass="103554">MDDLSGLDWTSAPQGSNPPLKPASNYASLRPSATPPISGRSTPLSPKVSLDPLSSLNGAKKPTKSPSPANDSFSNLLAPTWSKTATNLTLQERQKQLIDEKTRQEAEQKKKYESQFGAQHTSFWDDLERGKATPGGTSSPLPRSLNNGNVPQSRNGDTSPQLSGDDEDILAAFNSATLVDSSSHFPPPSLPASGRNTPGGLQAASSHSKPSQVVSEGANNGELGDDDDPFGLGQMPQRAAFAAPQASVDDDDVLGALGKPVVKAPTQRVQVEEALSITMDGEETTTTRRADPRDRAVAELVDMGFPADKARQALAQTATGVDVQAAVGWLLNQAHEQSKQKAGGGKGADRLRSPVETDRHEERNGSQRRTREERPAADAVPAWMRQGSRTSSGERRRDSRSPAGEKVVTQYASEIGSTFFKSANSLWRTGQKKMQKAVAELQQEGDSSQPKWMRDASADSARSTSKKPTEQAAELDRSRRTELQQSNMTDEALMLESGGAPPEKSSRQAQTRPLPINTNSPSRGRSPAQGFPDRPSSQHPRILQQQQQQQPLDRRPAAKLSRQEVEDQSSQAYVSPARRKKQAPKSTPPDLGLDILNPSQTPPSYRISSTDSSSLRADSPFLTAPSANSSKPTTPLPTRPRSPPRPKAPPRQIPSVSPTALSASSASREKGSEAFQRGDYATAHTLYTAALSALPSTHPIAIIVLCNRALTSIKNGDSKAAVADADAAIALIGASHGDGETIALGNGEAAKDMKDLFAKALMRKAEALEHLEKWDAAAAVWKEAISAGVGGGVAIQGRDRTEKAAGSGDDGVDARRSVPTPAPRRPPPATTKKPPPSKATAYALATSAEAEAVTKLRAANAAAERAEDEKFALTDAVDAQLAAWKGTKSDNLRALLGSLDGVLWPEAGWKKVGMADLVLPGRVKVVYMKAIAKVHPDKMPQSATTRQRMISAAVFSTLNEAWDKFKKDNDL</sequence>
<dbReference type="InterPro" id="IPR009060">
    <property type="entry name" value="UBA-like_sf"/>
</dbReference>
<dbReference type="AlphaFoldDB" id="A0A4U0XXJ1"/>
<feature type="region of interest" description="Disordered" evidence="2">
    <location>
        <begin position="796"/>
        <end position="839"/>
    </location>
</feature>
<evidence type="ECO:0000256" key="1">
    <source>
        <dbReference type="SAM" id="Coils"/>
    </source>
</evidence>
<dbReference type="PANTHER" id="PTHR23172">
    <property type="entry name" value="AUXILIN/CYCLIN G-ASSOCIATED KINASE-RELATED"/>
    <property type="match status" value="1"/>
</dbReference>
<feature type="compositionally biased region" description="Pro residues" evidence="2">
    <location>
        <begin position="820"/>
        <end position="837"/>
    </location>
</feature>
<keyword evidence="1" id="KW-0175">Coiled coil</keyword>
<feature type="compositionally biased region" description="Basic and acidic residues" evidence="2">
    <location>
        <begin position="347"/>
        <end position="376"/>
    </location>
</feature>
<feature type="compositionally biased region" description="Basic and acidic residues" evidence="2">
    <location>
        <begin position="92"/>
        <end position="113"/>
    </location>
</feature>
<dbReference type="InterPro" id="IPR015940">
    <property type="entry name" value="UBA"/>
</dbReference>
<dbReference type="OrthoDB" id="1717591at2759"/>
<gene>
    <name evidence="4" type="ORF">B0A49_01573</name>
</gene>
<dbReference type="FunFam" id="1.10.287.110:FF:000002">
    <property type="entry name" value="putative tyrosine-protein phosphatase auxilin isoform X2"/>
    <property type="match status" value="1"/>
</dbReference>
<feature type="compositionally biased region" description="Polar residues" evidence="2">
    <location>
        <begin position="656"/>
        <end position="666"/>
    </location>
</feature>
<evidence type="ECO:0000313" key="4">
    <source>
        <dbReference type="EMBL" id="TKA79865.1"/>
    </source>
</evidence>
<dbReference type="Gene3D" id="1.25.40.10">
    <property type="entry name" value="Tetratricopeptide repeat domain"/>
    <property type="match status" value="1"/>
</dbReference>
<dbReference type="InterPro" id="IPR011990">
    <property type="entry name" value="TPR-like_helical_dom_sf"/>
</dbReference>
<proteinExistence type="predicted"/>
<dbReference type="GO" id="GO:0031982">
    <property type="term" value="C:vesicle"/>
    <property type="evidence" value="ECO:0007669"/>
    <property type="project" value="TreeGrafter"/>
</dbReference>
<dbReference type="STRING" id="331657.A0A4U0XXJ1"/>
<feature type="region of interest" description="Disordered" evidence="2">
    <location>
        <begin position="429"/>
        <end position="674"/>
    </location>
</feature>
<evidence type="ECO:0000313" key="5">
    <source>
        <dbReference type="Proteomes" id="UP000308768"/>
    </source>
</evidence>
<feature type="compositionally biased region" description="Polar residues" evidence="2">
    <location>
        <begin position="64"/>
        <end position="91"/>
    </location>
</feature>
<dbReference type="Gene3D" id="1.10.287.110">
    <property type="entry name" value="DnaJ domain"/>
    <property type="match status" value="1"/>
</dbReference>
<comment type="caution">
    <text evidence="4">The sequence shown here is derived from an EMBL/GenBank/DDBJ whole genome shotgun (WGS) entry which is preliminary data.</text>
</comment>
<organism evidence="4 5">
    <name type="scientific">Cryomyces minteri</name>
    <dbReference type="NCBI Taxonomy" id="331657"/>
    <lineage>
        <taxon>Eukaryota</taxon>
        <taxon>Fungi</taxon>
        <taxon>Dikarya</taxon>
        <taxon>Ascomycota</taxon>
        <taxon>Pezizomycotina</taxon>
        <taxon>Dothideomycetes</taxon>
        <taxon>Dothideomycetes incertae sedis</taxon>
        <taxon>Cryomyces</taxon>
    </lineage>
</organism>
<protein>
    <recommendedName>
        <fullName evidence="3">UBA domain-containing protein</fullName>
    </recommendedName>
</protein>
<reference evidence="4 5" key="1">
    <citation type="submission" date="2017-03" db="EMBL/GenBank/DDBJ databases">
        <title>Genomes of endolithic fungi from Antarctica.</title>
        <authorList>
            <person name="Coleine C."/>
            <person name="Masonjones S."/>
            <person name="Stajich J.E."/>
        </authorList>
    </citation>
    <scope>NUCLEOTIDE SEQUENCE [LARGE SCALE GENOMIC DNA]</scope>
    <source>
        <strain evidence="4 5">CCFEE 5187</strain>
    </source>
</reference>
<dbReference type="PROSITE" id="PS50030">
    <property type="entry name" value="UBA"/>
    <property type="match status" value="1"/>
</dbReference>
<feature type="compositionally biased region" description="Pro residues" evidence="2">
    <location>
        <begin position="634"/>
        <end position="652"/>
    </location>
</feature>
<dbReference type="SUPFAM" id="SSF46565">
    <property type="entry name" value="Chaperone J-domain"/>
    <property type="match status" value="1"/>
</dbReference>
<dbReference type="FunFam" id="1.25.40.10:FF:000354">
    <property type="entry name" value="UBA domain-containing protein 7"/>
    <property type="match status" value="1"/>
</dbReference>
<dbReference type="SUPFAM" id="SSF48452">
    <property type="entry name" value="TPR-like"/>
    <property type="match status" value="1"/>
</dbReference>
<dbReference type="EMBL" id="NAJN01000081">
    <property type="protein sequence ID" value="TKA79865.1"/>
    <property type="molecule type" value="Genomic_DNA"/>
</dbReference>
<accession>A0A4U0XXJ1</accession>
<feature type="coiled-coil region" evidence="1">
    <location>
        <begin position="849"/>
        <end position="876"/>
    </location>
</feature>
<dbReference type="PANTHER" id="PTHR23172:SF19">
    <property type="entry name" value="J DOMAIN-CONTAINING PROTEIN"/>
    <property type="match status" value="1"/>
</dbReference>
<feature type="compositionally biased region" description="Polar residues" evidence="2">
    <location>
        <begin position="203"/>
        <end position="218"/>
    </location>
</feature>
<feature type="domain" description="UBA" evidence="3">
    <location>
        <begin position="289"/>
        <end position="333"/>
    </location>
</feature>
<dbReference type="SMART" id="SM00028">
    <property type="entry name" value="TPR"/>
    <property type="match status" value="3"/>
</dbReference>
<feature type="compositionally biased region" description="Polar residues" evidence="2">
    <location>
        <begin position="507"/>
        <end position="523"/>
    </location>
</feature>